<dbReference type="InterPro" id="IPR002589">
    <property type="entry name" value="Macro_dom"/>
</dbReference>
<proteinExistence type="predicted"/>
<dbReference type="Pfam" id="PF01661">
    <property type="entry name" value="Macro"/>
    <property type="match status" value="1"/>
</dbReference>
<dbReference type="PROSITE" id="PS51154">
    <property type="entry name" value="MACRO"/>
    <property type="match status" value="1"/>
</dbReference>
<sequence length="190" mass="21307">MFNQLIKTQRFSVKIIKENIVKLVDVDAIVNAANQELLPGGGVCGAIFQAAGRELERECQQYIQQYGIVPTSKLAVTSSCQLKKNNIKYIIHAVGPKYFESQSPEEELQICVQNILNQSFNQLGLKSVAIPAISSGIYGFPKGLCAQIFKFVIEEYEKETSNNQGEIILCNFDQETTTIFQKVFQQQNSF</sequence>
<feature type="domain" description="Macro" evidence="1">
    <location>
        <begin position="1"/>
        <end position="188"/>
    </location>
</feature>
<dbReference type="SMART" id="SM00506">
    <property type="entry name" value="A1pp"/>
    <property type="match status" value="1"/>
</dbReference>
<dbReference type="PANTHER" id="PTHR11106:SF111">
    <property type="entry name" value="MACRO DOMAIN-CONTAINING PROTEIN"/>
    <property type="match status" value="1"/>
</dbReference>
<protein>
    <recommendedName>
        <fullName evidence="1">Macro domain-containing protein</fullName>
    </recommendedName>
</protein>
<dbReference type="Proteomes" id="UP000688137">
    <property type="component" value="Unassembled WGS sequence"/>
</dbReference>
<keyword evidence="3" id="KW-1185">Reference proteome</keyword>
<evidence type="ECO:0000313" key="2">
    <source>
        <dbReference type="EMBL" id="CAD8044887.1"/>
    </source>
</evidence>
<reference evidence="2" key="1">
    <citation type="submission" date="2021-01" db="EMBL/GenBank/DDBJ databases">
        <authorList>
            <consortium name="Genoscope - CEA"/>
            <person name="William W."/>
        </authorList>
    </citation>
    <scope>NUCLEOTIDE SEQUENCE</scope>
</reference>
<dbReference type="PANTHER" id="PTHR11106">
    <property type="entry name" value="GANGLIOSIDE INDUCED DIFFERENTIATION ASSOCIATED PROTEIN 2-RELATED"/>
    <property type="match status" value="1"/>
</dbReference>
<organism evidence="2 3">
    <name type="scientific">Paramecium primaurelia</name>
    <dbReference type="NCBI Taxonomy" id="5886"/>
    <lineage>
        <taxon>Eukaryota</taxon>
        <taxon>Sar</taxon>
        <taxon>Alveolata</taxon>
        <taxon>Ciliophora</taxon>
        <taxon>Intramacronucleata</taxon>
        <taxon>Oligohymenophorea</taxon>
        <taxon>Peniculida</taxon>
        <taxon>Parameciidae</taxon>
        <taxon>Paramecium</taxon>
    </lineage>
</organism>
<comment type="caution">
    <text evidence="2">The sequence shown here is derived from an EMBL/GenBank/DDBJ whole genome shotgun (WGS) entry which is preliminary data.</text>
</comment>
<dbReference type="CDD" id="cd02907">
    <property type="entry name" value="Macro_Af1521_BAL-like"/>
    <property type="match status" value="1"/>
</dbReference>
<evidence type="ECO:0000259" key="1">
    <source>
        <dbReference type="PROSITE" id="PS51154"/>
    </source>
</evidence>
<dbReference type="OMA" id="QGEIILC"/>
<accession>A0A8S1JS99</accession>
<dbReference type="AlphaFoldDB" id="A0A8S1JS99"/>
<gene>
    <name evidence="2" type="ORF">PPRIM_AZ9-3.1.T0080456</name>
</gene>
<name>A0A8S1JS99_PARPR</name>
<evidence type="ECO:0000313" key="3">
    <source>
        <dbReference type="Proteomes" id="UP000688137"/>
    </source>
</evidence>
<dbReference type="EMBL" id="CAJJDM010000004">
    <property type="protein sequence ID" value="CAD8044887.1"/>
    <property type="molecule type" value="Genomic_DNA"/>
</dbReference>